<protein>
    <recommendedName>
        <fullName evidence="3">Toxin</fullName>
    </recommendedName>
</protein>
<dbReference type="HOGENOM" id="CLU_147162_3_2_10"/>
<evidence type="ECO:0000256" key="1">
    <source>
        <dbReference type="ARBA" id="ARBA00006226"/>
    </source>
</evidence>
<dbReference type="Pfam" id="PF05016">
    <property type="entry name" value="ParE_toxin"/>
    <property type="match status" value="1"/>
</dbReference>
<evidence type="ECO:0000313" key="5">
    <source>
        <dbReference type="Proteomes" id="UP000032229"/>
    </source>
</evidence>
<keyword evidence="5" id="KW-1185">Reference proteome</keyword>
<proteinExistence type="inferred from homology"/>
<dbReference type="KEGG" id="sze:AW14_04400"/>
<evidence type="ECO:0000256" key="2">
    <source>
        <dbReference type="ARBA" id="ARBA00022649"/>
    </source>
</evidence>
<sequence>MAEFKLTNKAVEDLSKIWEYTFETWSENQADKYYNMLISNCQEIANNPLLGKNYDGIIQNLLGLKTNRHIIFYRTLNENYVEITRILHERMDLKKRLSE</sequence>
<dbReference type="PIRSF" id="PIRSF029218">
    <property type="entry name" value="ParE"/>
    <property type="match status" value="1"/>
</dbReference>
<dbReference type="InterPro" id="IPR051803">
    <property type="entry name" value="TA_system_RelE-like_toxin"/>
</dbReference>
<dbReference type="Gene3D" id="3.30.2310.20">
    <property type="entry name" value="RelE-like"/>
    <property type="match status" value="1"/>
</dbReference>
<dbReference type="InterPro" id="IPR028344">
    <property type="entry name" value="ParE1/4"/>
</dbReference>
<dbReference type="RefSeq" id="WP_044637692.1">
    <property type="nucleotide sequence ID" value="NZ_CP007202.1"/>
</dbReference>
<dbReference type="InterPro" id="IPR007712">
    <property type="entry name" value="RelE/ParE_toxin"/>
</dbReference>
<dbReference type="STRING" id="1454006.AW14_04400"/>
<dbReference type="AlphaFoldDB" id="A0A0C5W739"/>
<dbReference type="PATRIC" id="fig|1454006.5.peg.857"/>
<keyword evidence="2" id="KW-1277">Toxin-antitoxin system</keyword>
<dbReference type="PANTHER" id="PTHR33755">
    <property type="entry name" value="TOXIN PARE1-RELATED"/>
    <property type="match status" value="1"/>
</dbReference>
<name>A0A0C5W739_9FLAO</name>
<dbReference type="OrthoDB" id="7173315at2"/>
<evidence type="ECO:0000256" key="3">
    <source>
        <dbReference type="PIRNR" id="PIRNR029218"/>
    </source>
</evidence>
<gene>
    <name evidence="4" type="ORF">AW14_04400</name>
</gene>
<reference evidence="4 5" key="1">
    <citation type="submission" date="2014-02" db="EMBL/GenBank/DDBJ databases">
        <authorList>
            <person name="Young C.-C."/>
            <person name="Hameed A."/>
            <person name="Huang H.-C."/>
            <person name="Shahina M."/>
        </authorList>
    </citation>
    <scope>NUCLEOTIDE SEQUENCE [LARGE SCALE GENOMIC DNA]</scope>
    <source>
        <strain evidence="4 5">CC-SAMT-1</strain>
    </source>
</reference>
<organism evidence="4 5">
    <name type="scientific">Siansivirga zeaxanthinifaciens CC-SAMT-1</name>
    <dbReference type="NCBI Taxonomy" id="1454006"/>
    <lineage>
        <taxon>Bacteria</taxon>
        <taxon>Pseudomonadati</taxon>
        <taxon>Bacteroidota</taxon>
        <taxon>Flavobacteriia</taxon>
        <taxon>Flavobacteriales</taxon>
        <taxon>Flavobacteriaceae</taxon>
        <taxon>Siansivirga</taxon>
    </lineage>
</organism>
<comment type="similarity">
    <text evidence="1 3">Belongs to the RelE toxin family.</text>
</comment>
<dbReference type="PANTHER" id="PTHR33755:SF9">
    <property type="entry name" value="TOXIN PARE1"/>
    <property type="match status" value="1"/>
</dbReference>
<evidence type="ECO:0000313" key="4">
    <source>
        <dbReference type="EMBL" id="AJR02988.1"/>
    </source>
</evidence>
<accession>A0A0C5W739</accession>
<dbReference type="EMBL" id="CP007202">
    <property type="protein sequence ID" value="AJR02988.1"/>
    <property type="molecule type" value="Genomic_DNA"/>
</dbReference>
<dbReference type="InterPro" id="IPR035093">
    <property type="entry name" value="RelE/ParE_toxin_dom_sf"/>
</dbReference>
<dbReference type="Proteomes" id="UP000032229">
    <property type="component" value="Chromosome"/>
</dbReference>